<keyword evidence="1" id="KW-0472">Membrane</keyword>
<protein>
    <submittedName>
        <fullName evidence="2">Membrane protein</fullName>
    </submittedName>
</protein>
<dbReference type="PATRIC" id="fig|1449336.4.peg.2404"/>
<dbReference type="PANTHER" id="PTHR37308:SF1">
    <property type="entry name" value="POLYPRENYL-PHOSPHATE TRANSPORTER"/>
    <property type="match status" value="1"/>
</dbReference>
<evidence type="ECO:0000256" key="1">
    <source>
        <dbReference type="SAM" id="Phobius"/>
    </source>
</evidence>
<comment type="caution">
    <text evidence="2">The sequence shown here is derived from an EMBL/GenBank/DDBJ whole genome shotgun (WGS) entry which is preliminary data.</text>
</comment>
<dbReference type="RefSeq" id="WP_034568776.1">
    <property type="nucleotide sequence ID" value="NZ_JQBS01000035.1"/>
</dbReference>
<name>A0A0R2HQJ0_CARDV</name>
<evidence type="ECO:0000313" key="2">
    <source>
        <dbReference type="EMBL" id="KRN54779.1"/>
    </source>
</evidence>
<feature type="transmembrane region" description="Helical" evidence="1">
    <location>
        <begin position="53"/>
        <end position="75"/>
    </location>
</feature>
<dbReference type="InterPro" id="IPR007163">
    <property type="entry name" value="VCA0040-like"/>
</dbReference>
<reference evidence="2 3" key="1">
    <citation type="journal article" date="2015" name="Genome Announc.">
        <title>Expanding the biotechnology potential of lactobacilli through comparative genomics of 213 strains and associated genera.</title>
        <authorList>
            <person name="Sun Z."/>
            <person name="Harris H.M."/>
            <person name="McCann A."/>
            <person name="Guo C."/>
            <person name="Argimon S."/>
            <person name="Zhang W."/>
            <person name="Yang X."/>
            <person name="Jeffery I.B."/>
            <person name="Cooney J.C."/>
            <person name="Kagawa T.F."/>
            <person name="Liu W."/>
            <person name="Song Y."/>
            <person name="Salvetti E."/>
            <person name="Wrobel A."/>
            <person name="Rasinkangas P."/>
            <person name="Parkhill J."/>
            <person name="Rea M.C."/>
            <person name="O'Sullivan O."/>
            <person name="Ritari J."/>
            <person name="Douillard F.P."/>
            <person name="Paul Ross R."/>
            <person name="Yang R."/>
            <person name="Briner A.E."/>
            <person name="Felis G.E."/>
            <person name="de Vos W.M."/>
            <person name="Barrangou R."/>
            <person name="Klaenhammer T.R."/>
            <person name="Caufield P.W."/>
            <person name="Cui Y."/>
            <person name="Zhang H."/>
            <person name="O'Toole P.W."/>
        </authorList>
    </citation>
    <scope>NUCLEOTIDE SEQUENCE [LARGE SCALE GENOMIC DNA]</scope>
    <source>
        <strain evidence="2 3">DSM 20623</strain>
    </source>
</reference>
<dbReference type="Proteomes" id="UP000051658">
    <property type="component" value="Unassembled WGS sequence"/>
</dbReference>
<feature type="transmembrane region" description="Helical" evidence="1">
    <location>
        <begin position="12"/>
        <end position="33"/>
    </location>
</feature>
<dbReference type="GeneID" id="89589356"/>
<dbReference type="PANTHER" id="PTHR37308">
    <property type="entry name" value="INTEGRAL MEMBRANE PROTEIN"/>
    <property type="match status" value="1"/>
</dbReference>
<dbReference type="AlphaFoldDB" id="A0A0R2HQJ0"/>
<gene>
    <name evidence="2" type="ORF">IV74_GL002366</name>
</gene>
<accession>A0A0R2HQJ0</accession>
<feature type="transmembrane region" description="Helical" evidence="1">
    <location>
        <begin position="148"/>
        <end position="167"/>
    </location>
</feature>
<feature type="transmembrane region" description="Helical" evidence="1">
    <location>
        <begin position="111"/>
        <end position="128"/>
    </location>
</feature>
<feature type="transmembrane region" description="Helical" evidence="1">
    <location>
        <begin position="276"/>
        <end position="297"/>
    </location>
</feature>
<proteinExistence type="predicted"/>
<feature type="transmembrane region" description="Helical" evidence="1">
    <location>
        <begin position="203"/>
        <end position="229"/>
    </location>
</feature>
<evidence type="ECO:0000313" key="3">
    <source>
        <dbReference type="Proteomes" id="UP000051658"/>
    </source>
</evidence>
<keyword evidence="3" id="KW-1185">Reference proteome</keyword>
<keyword evidence="1" id="KW-0812">Transmembrane</keyword>
<organism evidence="2 3">
    <name type="scientific">Carnobacterium divergens DSM 20623</name>
    <dbReference type="NCBI Taxonomy" id="1449336"/>
    <lineage>
        <taxon>Bacteria</taxon>
        <taxon>Bacillati</taxon>
        <taxon>Bacillota</taxon>
        <taxon>Bacilli</taxon>
        <taxon>Lactobacillales</taxon>
        <taxon>Carnobacteriaceae</taxon>
        <taxon>Carnobacterium</taxon>
    </lineage>
</organism>
<feature type="transmembrane region" description="Helical" evidence="1">
    <location>
        <begin position="179"/>
        <end position="197"/>
    </location>
</feature>
<feature type="transmembrane region" description="Helical" evidence="1">
    <location>
        <begin position="81"/>
        <end position="99"/>
    </location>
</feature>
<keyword evidence="1" id="KW-1133">Transmembrane helix</keyword>
<sequence length="306" mass="32970">MSLINTLKGFLIGIALVIPGLSGSIFAVVVGLYEKMMDAINHFKSNKKASIQFLLPIGIGAVIGIMASTKMILWVCIEYPIQSYLFFVGLVLGSFPLVFKKMKKIPFKPSYLIVSVVSFLLILALTKMGEGGSESYIAIQSFDSWDDAFSMLFAGAFSMSLMSVPGVSGSIMLMVINQYGTVYNAVGQFVDLLFYLLKGDFVAASAAFGSVLLLVPFVIGSVVGIILIAKLMGYLLTKYESLVYYGVAGVMISALITLFETGVFPYWGATTATMNPILLVLMGITCLVIGVVCTIFLDSPSEEKEA</sequence>
<dbReference type="eggNOG" id="COG2035">
    <property type="taxonomic scope" value="Bacteria"/>
</dbReference>
<feature type="transmembrane region" description="Helical" evidence="1">
    <location>
        <begin position="241"/>
        <end position="264"/>
    </location>
</feature>
<dbReference type="Pfam" id="PF04018">
    <property type="entry name" value="VCA0040-like"/>
    <property type="match status" value="1"/>
</dbReference>
<dbReference type="EMBL" id="JQBS01000035">
    <property type="protein sequence ID" value="KRN54779.1"/>
    <property type="molecule type" value="Genomic_DNA"/>
</dbReference>